<dbReference type="VEuPathDB" id="FungiDB:SPPG_01500"/>
<dbReference type="GeneID" id="27685158"/>
<evidence type="ECO:0000256" key="5">
    <source>
        <dbReference type="ARBA" id="ARBA00023136"/>
    </source>
</evidence>
<comment type="similarity">
    <text evidence="2">Belongs to the TMEM135 family.</text>
</comment>
<proteinExistence type="inferred from homology"/>
<dbReference type="OrthoDB" id="291792at2759"/>
<dbReference type="OMA" id="FSWFYEP"/>
<dbReference type="eggNOG" id="KOG1398">
    <property type="taxonomic scope" value="Eukaryota"/>
</dbReference>
<protein>
    <recommendedName>
        <fullName evidence="6">Transmembrane protein 135 N-terminal domain-containing protein</fullName>
    </recommendedName>
</protein>
<dbReference type="AlphaFoldDB" id="A0A0L0HRQ8"/>
<dbReference type="GO" id="GO:0012505">
    <property type="term" value="C:endomembrane system"/>
    <property type="evidence" value="ECO:0007669"/>
    <property type="project" value="UniProtKB-SubCell"/>
</dbReference>
<evidence type="ECO:0000313" key="8">
    <source>
        <dbReference type="Proteomes" id="UP000053201"/>
    </source>
</evidence>
<accession>A0A0L0HRQ8</accession>
<dbReference type="InterPro" id="IPR026749">
    <property type="entry name" value="Tmem135"/>
</dbReference>
<evidence type="ECO:0000256" key="1">
    <source>
        <dbReference type="ARBA" id="ARBA00004127"/>
    </source>
</evidence>
<evidence type="ECO:0000256" key="3">
    <source>
        <dbReference type="ARBA" id="ARBA00022692"/>
    </source>
</evidence>
<dbReference type="EMBL" id="KQ257451">
    <property type="protein sequence ID" value="KND04056.1"/>
    <property type="molecule type" value="Genomic_DNA"/>
</dbReference>
<name>A0A0L0HRQ8_SPIPD</name>
<dbReference type="PANTHER" id="PTHR12459:SF15">
    <property type="entry name" value="TRANSMEMBRANE PROTEIN 135"/>
    <property type="match status" value="1"/>
</dbReference>
<organism evidence="7 8">
    <name type="scientific">Spizellomyces punctatus (strain DAOM BR117)</name>
    <dbReference type="NCBI Taxonomy" id="645134"/>
    <lineage>
        <taxon>Eukaryota</taxon>
        <taxon>Fungi</taxon>
        <taxon>Fungi incertae sedis</taxon>
        <taxon>Chytridiomycota</taxon>
        <taxon>Chytridiomycota incertae sedis</taxon>
        <taxon>Chytridiomycetes</taxon>
        <taxon>Spizellomycetales</taxon>
        <taxon>Spizellomycetaceae</taxon>
        <taxon>Spizellomyces</taxon>
    </lineage>
</organism>
<dbReference type="InParanoid" id="A0A0L0HRQ8"/>
<comment type="subcellular location">
    <subcellularLocation>
        <location evidence="1">Endomembrane system</location>
        <topology evidence="1">Multi-pass membrane protein</topology>
    </subcellularLocation>
</comment>
<keyword evidence="8" id="KW-1185">Reference proteome</keyword>
<evidence type="ECO:0000313" key="7">
    <source>
        <dbReference type="EMBL" id="KND04056.1"/>
    </source>
</evidence>
<feature type="domain" description="Transmembrane protein 135 N-terminal" evidence="6">
    <location>
        <begin position="345"/>
        <end position="459"/>
    </location>
</feature>
<dbReference type="PANTHER" id="PTHR12459">
    <property type="entry name" value="TRANSMEMBRANE PROTEIN 135-RELATED"/>
    <property type="match status" value="1"/>
</dbReference>
<keyword evidence="5" id="KW-0472">Membrane</keyword>
<evidence type="ECO:0000256" key="2">
    <source>
        <dbReference type="ARBA" id="ARBA00008924"/>
    </source>
</evidence>
<evidence type="ECO:0000256" key="4">
    <source>
        <dbReference type="ARBA" id="ARBA00022989"/>
    </source>
</evidence>
<keyword evidence="4" id="KW-1133">Transmembrane helix</keyword>
<dbReference type="RefSeq" id="XP_016612095.1">
    <property type="nucleotide sequence ID" value="XM_016749816.1"/>
</dbReference>
<gene>
    <name evidence="7" type="ORF">SPPG_01500</name>
</gene>
<dbReference type="Proteomes" id="UP000053201">
    <property type="component" value="Unassembled WGS sequence"/>
</dbReference>
<keyword evidence="3" id="KW-0812">Transmembrane</keyword>
<dbReference type="InterPro" id="IPR031926">
    <property type="entry name" value="TMEM135_N"/>
</dbReference>
<dbReference type="Pfam" id="PF15982">
    <property type="entry name" value="TMEM135_C_rich"/>
    <property type="match status" value="1"/>
</dbReference>
<evidence type="ECO:0000259" key="6">
    <source>
        <dbReference type="Pfam" id="PF15982"/>
    </source>
</evidence>
<sequence length="519" mass="57899">MSSAPVSRKLVHDAAELTESRPLFVPPFKASFHRIFLSALKAYFSGYAVACIPRIVSLILKRLVSRGKNSSKAPAHSLLGQLFQILSKSFKARLPWFFLVLIGGFRLFDRLFWEIARKVGWRPLDGKTAVAWDGKKNGNGMVVGSVVEGVSMAAEADDHPYEASPNLESKRQIDTKNAPQLPPARNILSPTFLAGVASSALALLTIEPARRADFALFTLVRAMDSFASFQNHKIQRMLRWVPPILMNNMDTSVFVACCTQIMYCWFYYPEALPRSYVKWIQKMSRMDPRLLEAVKLLGKGVMVYGKDTGHAHLVGDYAEEMGYGFAAGDPVNGFISCTLIHCGIEGCWTHLVDVWRSGFFDALKIYIPVHLLPALIFHRRRFFSNQFPSTVLHVATNALRSSTFLATFIAGVWAPICVVRNVSRQDTTLGPLLGSFLCGFSLLLERKSRRREIGLYCLPKALESSWWRITHALGMGGIKIPGGDVALFAMGMGYLLSAYQYHHKALRPAVRGLLGFFLV</sequence>
<reference evidence="7 8" key="1">
    <citation type="submission" date="2009-08" db="EMBL/GenBank/DDBJ databases">
        <title>The Genome Sequence of Spizellomyces punctatus strain DAOM BR117.</title>
        <authorList>
            <consortium name="The Broad Institute Genome Sequencing Platform"/>
            <person name="Russ C."/>
            <person name="Cuomo C."/>
            <person name="Shea T."/>
            <person name="Young S.K."/>
            <person name="Zeng Q."/>
            <person name="Koehrsen M."/>
            <person name="Haas B."/>
            <person name="Borodovsky M."/>
            <person name="Guigo R."/>
            <person name="Alvarado L."/>
            <person name="Berlin A."/>
            <person name="Bochicchio J."/>
            <person name="Borenstein D."/>
            <person name="Chapman S."/>
            <person name="Chen Z."/>
            <person name="Engels R."/>
            <person name="Freedman E."/>
            <person name="Gellesch M."/>
            <person name="Goldberg J."/>
            <person name="Griggs A."/>
            <person name="Gujja S."/>
            <person name="Heiman D."/>
            <person name="Hepburn T."/>
            <person name="Howarth C."/>
            <person name="Jen D."/>
            <person name="Larson L."/>
            <person name="Lewis B."/>
            <person name="Mehta T."/>
            <person name="Park D."/>
            <person name="Pearson M."/>
            <person name="Roberts A."/>
            <person name="Saif S."/>
            <person name="Shenoy N."/>
            <person name="Sisk P."/>
            <person name="Stolte C."/>
            <person name="Sykes S."/>
            <person name="Thomson T."/>
            <person name="Walk T."/>
            <person name="White J."/>
            <person name="Yandava C."/>
            <person name="Burger G."/>
            <person name="Gray M.W."/>
            <person name="Holland P.W.H."/>
            <person name="King N."/>
            <person name="Lang F.B.F."/>
            <person name="Roger A.J."/>
            <person name="Ruiz-Trillo I."/>
            <person name="Lander E."/>
            <person name="Nusbaum C."/>
        </authorList>
    </citation>
    <scope>NUCLEOTIDE SEQUENCE [LARGE SCALE GENOMIC DNA]</scope>
    <source>
        <strain evidence="7 8">DAOM BR117</strain>
    </source>
</reference>